<evidence type="ECO:0000256" key="3">
    <source>
        <dbReference type="ARBA" id="ARBA00022673"/>
    </source>
</evidence>
<dbReference type="GO" id="GO:0005262">
    <property type="term" value="F:calcium channel activity"/>
    <property type="evidence" value="ECO:0007669"/>
    <property type="project" value="UniProtKB-KW"/>
</dbReference>
<organism evidence="12 13">
    <name type="scientific">Symbiodinium necroappetens</name>
    <dbReference type="NCBI Taxonomy" id="1628268"/>
    <lineage>
        <taxon>Eukaryota</taxon>
        <taxon>Sar</taxon>
        <taxon>Alveolata</taxon>
        <taxon>Dinophyceae</taxon>
        <taxon>Suessiales</taxon>
        <taxon>Symbiodiniaceae</taxon>
        <taxon>Symbiodinium</taxon>
    </lineage>
</organism>
<accession>A0A812J6P1</accession>
<dbReference type="EMBL" id="CAJNJA010005631">
    <property type="protein sequence ID" value="CAE7194678.1"/>
    <property type="molecule type" value="Genomic_DNA"/>
</dbReference>
<dbReference type="PANTHER" id="PTHR10877:SF183">
    <property type="entry name" value="AT14535P-RELATED"/>
    <property type="match status" value="1"/>
</dbReference>
<keyword evidence="6 10" id="KW-1133">Transmembrane helix</keyword>
<comment type="caution">
    <text evidence="12">The sequence shown here is derived from an EMBL/GenBank/DDBJ whole genome shotgun (WGS) entry which is preliminary data.</text>
</comment>
<evidence type="ECO:0000256" key="7">
    <source>
        <dbReference type="ARBA" id="ARBA00023136"/>
    </source>
</evidence>
<evidence type="ECO:0000313" key="12">
    <source>
        <dbReference type="EMBL" id="CAE7194678.1"/>
    </source>
</evidence>
<dbReference type="PROSITE" id="PS50222">
    <property type="entry name" value="EF_HAND_2"/>
    <property type="match status" value="1"/>
</dbReference>
<feature type="transmembrane region" description="Helical" evidence="10">
    <location>
        <begin position="399"/>
        <end position="417"/>
    </location>
</feature>
<evidence type="ECO:0000256" key="10">
    <source>
        <dbReference type="SAM" id="Phobius"/>
    </source>
</evidence>
<keyword evidence="3" id="KW-0406">Ion transport</keyword>
<evidence type="ECO:0000256" key="8">
    <source>
        <dbReference type="ARBA" id="ARBA00023329"/>
    </source>
</evidence>
<dbReference type="Pfam" id="PF08016">
    <property type="entry name" value="PKD_channel"/>
    <property type="match status" value="1"/>
</dbReference>
<evidence type="ECO:0000313" key="13">
    <source>
        <dbReference type="Proteomes" id="UP000601435"/>
    </source>
</evidence>
<dbReference type="OrthoDB" id="429467at2759"/>
<keyword evidence="4 10" id="KW-0812">Transmembrane</keyword>
<evidence type="ECO:0000259" key="11">
    <source>
        <dbReference type="PROSITE" id="PS50222"/>
    </source>
</evidence>
<evidence type="ECO:0000256" key="5">
    <source>
        <dbReference type="ARBA" id="ARBA00022837"/>
    </source>
</evidence>
<protein>
    <submittedName>
        <fullName evidence="12">Pkd2 protein</fullName>
    </submittedName>
</protein>
<reference evidence="12" key="1">
    <citation type="submission" date="2021-02" db="EMBL/GenBank/DDBJ databases">
        <authorList>
            <person name="Dougan E. K."/>
            <person name="Rhodes N."/>
            <person name="Thang M."/>
            <person name="Chan C."/>
        </authorList>
    </citation>
    <scope>NUCLEOTIDE SEQUENCE</scope>
</reference>
<dbReference type="InterPro" id="IPR003915">
    <property type="entry name" value="PKD_2"/>
</dbReference>
<dbReference type="Gene3D" id="1.10.238.10">
    <property type="entry name" value="EF-hand"/>
    <property type="match status" value="1"/>
</dbReference>
<evidence type="ECO:0000256" key="4">
    <source>
        <dbReference type="ARBA" id="ARBA00022692"/>
    </source>
</evidence>
<feature type="domain" description="EF-hand" evidence="11">
    <location>
        <begin position="70"/>
        <end position="105"/>
    </location>
</feature>
<dbReference type="PROSITE" id="PS00018">
    <property type="entry name" value="EF_HAND_1"/>
    <property type="match status" value="1"/>
</dbReference>
<dbReference type="InterPro" id="IPR002048">
    <property type="entry name" value="EF_hand_dom"/>
</dbReference>
<dbReference type="GO" id="GO:0031410">
    <property type="term" value="C:cytoplasmic vesicle"/>
    <property type="evidence" value="ECO:0007669"/>
    <property type="project" value="UniProtKB-SubCell"/>
</dbReference>
<dbReference type="SMART" id="SM00054">
    <property type="entry name" value="EFh"/>
    <property type="match status" value="2"/>
</dbReference>
<proteinExistence type="predicted"/>
<dbReference type="AlphaFoldDB" id="A0A812J6P1"/>
<dbReference type="InterPro" id="IPR018247">
    <property type="entry name" value="EF_Hand_1_Ca_BS"/>
</dbReference>
<evidence type="ECO:0000256" key="9">
    <source>
        <dbReference type="SAM" id="MobiDB-lite"/>
    </source>
</evidence>
<dbReference type="CDD" id="cd00051">
    <property type="entry name" value="EFh"/>
    <property type="match status" value="1"/>
</dbReference>
<feature type="region of interest" description="Disordered" evidence="9">
    <location>
        <begin position="942"/>
        <end position="962"/>
    </location>
</feature>
<keyword evidence="3" id="KW-0407">Ion channel</keyword>
<keyword evidence="13" id="KW-1185">Reference proteome</keyword>
<keyword evidence="5" id="KW-0106">Calcium</keyword>
<keyword evidence="7 10" id="KW-0472">Membrane</keyword>
<comment type="subcellular location">
    <subcellularLocation>
        <location evidence="2">Cell membrane</location>
        <topology evidence="2">Multi-pass membrane protein</topology>
    </subcellularLocation>
    <subcellularLocation>
        <location evidence="1">Cytoplasmic vesicle</location>
    </subcellularLocation>
</comment>
<dbReference type="Proteomes" id="UP000601435">
    <property type="component" value="Unassembled WGS sequence"/>
</dbReference>
<dbReference type="InterPro" id="IPR013122">
    <property type="entry name" value="PKD1_2_channel"/>
</dbReference>
<feature type="transmembrane region" description="Helical" evidence="10">
    <location>
        <begin position="520"/>
        <end position="542"/>
    </location>
</feature>
<evidence type="ECO:0000256" key="1">
    <source>
        <dbReference type="ARBA" id="ARBA00004541"/>
    </source>
</evidence>
<dbReference type="InterPro" id="IPR051223">
    <property type="entry name" value="Polycystin"/>
</dbReference>
<feature type="transmembrane region" description="Helical" evidence="10">
    <location>
        <begin position="479"/>
        <end position="500"/>
    </location>
</feature>
<name>A0A812J6P1_9DINO</name>
<feature type="transmembrane region" description="Helical" evidence="10">
    <location>
        <begin position="143"/>
        <end position="160"/>
    </location>
</feature>
<sequence>MDDADVPSLTLETKILLQKLKIWDKIAAGNLHSITLTDVQAVFDILDPGEKGYITRSECFALTQVQNVKVSQQYLQDLCEDADKDNSGTVSADEFLKALTTGQVAFNFLKESLGKGPKEMKQNECDRSDLLAWLKEEYETMSALYSMPTVFFLLFSYIYFITTHVDTTSAWRTGNTLYNNLDTLWKITKVANTAGAKTHMEWTSTHWLPKYFRQDLVSDPFPGRVAVYNQIIGGPRLHKEFLQEGPCLASEQNAFLYNSLTGTCDRHGVKTDEDIVLPYHLAIGLHQNTIRNLTETFWFDYKTELLEYQTLFYNAHQNLVTFERLQWNAQTDGYIQLYFRFESWLAEPYKDPWAAIPDVLFVVLLLRIAHVEAKELLPAIAGGIDGIRDYLGFWNVVDWMAILLGLFNVGMWFYVLVQMSVRLPAAIARIPQDALDERVLRNTTYLGIEELSEVVDPSDLNLNINQMFVIAREVYDWHLLLRACLFGYFFILILKVFKSFQANPRLDVVVQTIVHCSVNVAHFAIVFFAIFCSYAFAGHFLLGHKIRGWSTMLGSLFNCWSSSLNADMVQDFSIPVQVVCFVWTLTYQVLVQQVMLNMLYCIVFDSYYSIKGAAGKPLTLYQQIQGAIATARETRGFVEMWILIVQMEDDDFPAHPAEVVTVRSLKRAFERYGMSRVNAEYLVKQAAEYVKEQTKQVDITLSDAIRVTGHIQNTMLKNLDLAEDSLEMIKTEARNKEAAEKQKQRSAFVSNNMSEMPGVDVKQGVAMSESQWRVSDEVCDSVEVTLQNISSMLDASRQDQTDLAGDVNTGLQQIWREEDKRYKDLDILLHDLENGLQAVERSIGTMGVSFSGTNFQQLASVPERLDDPELMQLLCSGEEKGGACVARLDRKLSDLKQQMHDLSGKASDTAELQQLFWKLEVQLRKLNDGKGVIPMECFIREQPKNEGRRNNNTRPDSREEED</sequence>
<dbReference type="SUPFAM" id="SSF47473">
    <property type="entry name" value="EF-hand"/>
    <property type="match status" value="1"/>
</dbReference>
<keyword evidence="3" id="KW-0107">Calcium channel</keyword>
<keyword evidence="3" id="KW-0813">Transport</keyword>
<gene>
    <name evidence="12" type="primary">pkd2</name>
    <name evidence="12" type="ORF">SNEC2469_LOCUS1301</name>
</gene>
<dbReference type="GO" id="GO:0005509">
    <property type="term" value="F:calcium ion binding"/>
    <property type="evidence" value="ECO:0007669"/>
    <property type="project" value="InterPro"/>
</dbReference>
<dbReference type="PANTHER" id="PTHR10877">
    <property type="entry name" value="POLYCYSTIN FAMILY MEMBER"/>
    <property type="match status" value="1"/>
</dbReference>
<keyword evidence="3" id="KW-0109">Calcium transport</keyword>
<dbReference type="Pfam" id="PF13499">
    <property type="entry name" value="EF-hand_7"/>
    <property type="match status" value="1"/>
</dbReference>
<evidence type="ECO:0000256" key="2">
    <source>
        <dbReference type="ARBA" id="ARBA00004651"/>
    </source>
</evidence>
<evidence type="ECO:0000256" key="6">
    <source>
        <dbReference type="ARBA" id="ARBA00022989"/>
    </source>
</evidence>
<dbReference type="GO" id="GO:0005886">
    <property type="term" value="C:plasma membrane"/>
    <property type="evidence" value="ECO:0007669"/>
    <property type="project" value="UniProtKB-SubCell"/>
</dbReference>
<keyword evidence="8" id="KW-0968">Cytoplasmic vesicle</keyword>
<dbReference type="InterPro" id="IPR011992">
    <property type="entry name" value="EF-hand-dom_pair"/>
</dbReference>
<dbReference type="PRINTS" id="PR01433">
    <property type="entry name" value="POLYCYSTIN2"/>
</dbReference>